<keyword evidence="3 6" id="KW-0285">Flavoprotein</keyword>
<dbReference type="InterPro" id="IPR036188">
    <property type="entry name" value="FAD/NAD-bd_sf"/>
</dbReference>
<dbReference type="GO" id="GO:0008802">
    <property type="term" value="F:betaine-aldehyde dehydrogenase (NAD+) activity"/>
    <property type="evidence" value="ECO:0007669"/>
    <property type="project" value="UniProtKB-EC"/>
</dbReference>
<dbReference type="GO" id="GO:0019285">
    <property type="term" value="P:glycine betaine biosynthetic process from choline"/>
    <property type="evidence" value="ECO:0007669"/>
    <property type="project" value="UniProtKB-UniRule"/>
</dbReference>
<comment type="cofactor">
    <cofactor evidence="1 6 7">
        <name>FAD</name>
        <dbReference type="ChEBI" id="CHEBI:57692"/>
    </cofactor>
</comment>
<reference evidence="13 14" key="1">
    <citation type="journal article" date="2016" name="Int. J. Syst. Evol. Microbiol.">
        <title>Pseudaminobacter manganicus sp. nov., isolated from sludge of a manganese mine.</title>
        <authorList>
            <person name="Li J."/>
            <person name="Huang J."/>
            <person name="Liao S."/>
            <person name="Wang G."/>
        </authorList>
    </citation>
    <scope>NUCLEOTIDE SEQUENCE [LARGE SCALE GENOMIC DNA]</scope>
    <source>
        <strain evidence="13 14">JH-7</strain>
    </source>
</reference>
<dbReference type="EMBL" id="MDET01000019">
    <property type="protein sequence ID" value="OQM75182.1"/>
    <property type="molecule type" value="Genomic_DNA"/>
</dbReference>
<feature type="domain" description="Glucose-methanol-choline oxidoreductase N-terminal" evidence="11">
    <location>
        <begin position="84"/>
        <end position="107"/>
    </location>
</feature>
<dbReference type="PIRSF" id="PIRSF000137">
    <property type="entry name" value="Alcohol_oxidase"/>
    <property type="match status" value="1"/>
</dbReference>
<feature type="region of interest" description="Disordered" evidence="10">
    <location>
        <begin position="532"/>
        <end position="553"/>
    </location>
</feature>
<dbReference type="Proteomes" id="UP000191905">
    <property type="component" value="Unassembled WGS sequence"/>
</dbReference>
<keyword evidence="5 6" id="KW-0560">Oxidoreductase</keyword>
<dbReference type="SUPFAM" id="SSF51905">
    <property type="entry name" value="FAD/NAD(P)-binding domain"/>
    <property type="match status" value="1"/>
</dbReference>
<dbReference type="InterPro" id="IPR011533">
    <property type="entry name" value="BetA"/>
</dbReference>
<dbReference type="Pfam" id="PF00732">
    <property type="entry name" value="GMC_oxred_N"/>
    <property type="match status" value="1"/>
</dbReference>
<dbReference type="GO" id="GO:0008812">
    <property type="term" value="F:choline dehydrogenase activity"/>
    <property type="evidence" value="ECO:0007669"/>
    <property type="project" value="UniProtKB-UniRule"/>
</dbReference>
<feature type="binding site" evidence="7">
    <location>
        <position position="86"/>
    </location>
    <ligand>
        <name>FAD</name>
        <dbReference type="ChEBI" id="CHEBI:57692"/>
    </ligand>
</feature>
<accession>A0A1V8RPQ9</accession>
<evidence type="ECO:0000256" key="8">
    <source>
        <dbReference type="RuleBase" id="RU003968"/>
    </source>
</evidence>
<proteinExistence type="inferred from homology"/>
<dbReference type="OrthoDB" id="9785276at2"/>
<dbReference type="RefSeq" id="WP_080920003.1">
    <property type="nucleotide sequence ID" value="NZ_MDET01000019.1"/>
</dbReference>
<dbReference type="EC" id="1.2.1.8" evidence="6"/>
<comment type="catalytic activity">
    <reaction evidence="6 9">
        <text>choline + A = betaine aldehyde + AH2</text>
        <dbReference type="Rhea" id="RHEA:17433"/>
        <dbReference type="ChEBI" id="CHEBI:13193"/>
        <dbReference type="ChEBI" id="CHEBI:15354"/>
        <dbReference type="ChEBI" id="CHEBI:15710"/>
        <dbReference type="ChEBI" id="CHEBI:17499"/>
        <dbReference type="EC" id="1.1.99.1"/>
    </reaction>
</comment>
<keyword evidence="4 6" id="KW-0274">FAD</keyword>
<keyword evidence="14" id="KW-1185">Reference proteome</keyword>
<evidence type="ECO:0000256" key="1">
    <source>
        <dbReference type="ARBA" id="ARBA00001974"/>
    </source>
</evidence>
<evidence type="ECO:0000256" key="3">
    <source>
        <dbReference type="ARBA" id="ARBA00022630"/>
    </source>
</evidence>
<dbReference type="HAMAP" id="MF_00750">
    <property type="entry name" value="Choline_dehydrogen"/>
    <property type="match status" value="1"/>
</dbReference>
<dbReference type="AlphaFoldDB" id="A0A1V8RPQ9"/>
<dbReference type="PROSITE" id="PS00623">
    <property type="entry name" value="GMC_OXRED_1"/>
    <property type="match status" value="1"/>
</dbReference>
<gene>
    <name evidence="6" type="primary">betA</name>
    <name evidence="13" type="ORF">BFN67_19405</name>
</gene>
<dbReference type="STRING" id="1873176.BFN67_19405"/>
<dbReference type="NCBIfam" id="NF002550">
    <property type="entry name" value="PRK02106.1"/>
    <property type="match status" value="1"/>
</dbReference>
<feature type="active site" description="Proton acceptor" evidence="6">
    <location>
        <position position="469"/>
    </location>
</feature>
<dbReference type="PANTHER" id="PTHR11552:SF147">
    <property type="entry name" value="CHOLINE DEHYDROGENASE, MITOCHONDRIAL"/>
    <property type="match status" value="1"/>
</dbReference>
<comment type="function">
    <text evidence="6">Involved in the biosynthesis of the osmoprotectant glycine betaine. Catalyzes the oxidation of choline to betaine aldehyde and betaine aldehyde to glycine betaine at the same rate.</text>
</comment>
<evidence type="ECO:0000256" key="4">
    <source>
        <dbReference type="ARBA" id="ARBA00022827"/>
    </source>
</evidence>
<evidence type="ECO:0000259" key="12">
    <source>
        <dbReference type="PROSITE" id="PS00624"/>
    </source>
</evidence>
<dbReference type="UniPathway" id="UPA00529">
    <property type="reaction ID" value="UER00385"/>
</dbReference>
<evidence type="ECO:0000256" key="10">
    <source>
        <dbReference type="SAM" id="MobiDB-lite"/>
    </source>
</evidence>
<dbReference type="NCBIfam" id="TIGR01810">
    <property type="entry name" value="betA"/>
    <property type="match status" value="1"/>
</dbReference>
<comment type="caution">
    <text evidence="13">The sequence shown here is derived from an EMBL/GenBank/DDBJ whole genome shotgun (WGS) entry which is preliminary data.</text>
</comment>
<evidence type="ECO:0000256" key="7">
    <source>
        <dbReference type="PIRSR" id="PIRSR000137-2"/>
    </source>
</evidence>
<dbReference type="SUPFAM" id="SSF54373">
    <property type="entry name" value="FAD-linked reductases, C-terminal domain"/>
    <property type="match status" value="1"/>
</dbReference>
<protein>
    <recommendedName>
        <fullName evidence="6">Oxygen-dependent choline dehydrogenase</fullName>
        <shortName evidence="6">CDH</shortName>
        <shortName evidence="6">CHD</shortName>
        <ecNumber evidence="6">1.1.99.1</ecNumber>
    </recommendedName>
    <alternativeName>
        <fullName evidence="6">Betaine aldehyde dehydrogenase</fullName>
        <shortName evidence="6">BADH</shortName>
        <ecNumber evidence="6">1.2.1.8</ecNumber>
    </alternativeName>
</protein>
<dbReference type="PROSITE" id="PS00624">
    <property type="entry name" value="GMC_OXRED_2"/>
    <property type="match status" value="1"/>
</dbReference>
<feature type="region of interest" description="Disordered" evidence="10">
    <location>
        <begin position="379"/>
        <end position="400"/>
    </location>
</feature>
<feature type="domain" description="Glucose-methanol-choline oxidoreductase N-terminal" evidence="12">
    <location>
        <begin position="255"/>
        <end position="269"/>
    </location>
</feature>
<dbReference type="InterPro" id="IPR007867">
    <property type="entry name" value="GMC_OxRtase_C"/>
</dbReference>
<dbReference type="Gene3D" id="3.30.560.10">
    <property type="entry name" value="Glucose Oxidase, domain 3"/>
    <property type="match status" value="1"/>
</dbReference>
<evidence type="ECO:0000313" key="14">
    <source>
        <dbReference type="Proteomes" id="UP000191905"/>
    </source>
</evidence>
<evidence type="ECO:0000256" key="2">
    <source>
        <dbReference type="ARBA" id="ARBA00010790"/>
    </source>
</evidence>
<evidence type="ECO:0000256" key="9">
    <source>
        <dbReference type="RuleBase" id="RU003969"/>
    </source>
</evidence>
<dbReference type="InterPro" id="IPR012132">
    <property type="entry name" value="GMC_OxRdtase"/>
</dbReference>
<dbReference type="PANTHER" id="PTHR11552">
    <property type="entry name" value="GLUCOSE-METHANOL-CHOLINE GMC OXIDOREDUCTASE"/>
    <property type="match status" value="1"/>
</dbReference>
<organism evidence="13 14">
    <name type="scientific">Manganibacter manganicus</name>
    <dbReference type="NCBI Taxonomy" id="1873176"/>
    <lineage>
        <taxon>Bacteria</taxon>
        <taxon>Pseudomonadati</taxon>
        <taxon>Pseudomonadota</taxon>
        <taxon>Alphaproteobacteria</taxon>
        <taxon>Hyphomicrobiales</taxon>
        <taxon>Phyllobacteriaceae</taxon>
        <taxon>Manganibacter</taxon>
    </lineage>
</organism>
<comment type="similarity">
    <text evidence="2 6 8">Belongs to the GMC oxidoreductase family.</text>
</comment>
<feature type="binding site" evidence="7">
    <location>
        <begin position="94"/>
        <end position="97"/>
    </location>
    <ligand>
        <name>FAD</name>
        <dbReference type="ChEBI" id="CHEBI:57692"/>
    </ligand>
</feature>
<evidence type="ECO:0000313" key="13">
    <source>
        <dbReference type="EMBL" id="OQM75182.1"/>
    </source>
</evidence>
<dbReference type="EC" id="1.1.99.1" evidence="6"/>
<keyword evidence="6" id="KW-0520">NAD</keyword>
<evidence type="ECO:0000256" key="6">
    <source>
        <dbReference type="HAMAP-Rule" id="MF_00750"/>
    </source>
</evidence>
<dbReference type="Gene3D" id="3.50.50.60">
    <property type="entry name" value="FAD/NAD(P)-binding domain"/>
    <property type="match status" value="1"/>
</dbReference>
<evidence type="ECO:0000259" key="11">
    <source>
        <dbReference type="PROSITE" id="PS00623"/>
    </source>
</evidence>
<evidence type="ECO:0000256" key="5">
    <source>
        <dbReference type="ARBA" id="ARBA00023002"/>
    </source>
</evidence>
<dbReference type="Pfam" id="PF05199">
    <property type="entry name" value="GMC_oxred_C"/>
    <property type="match status" value="1"/>
</dbReference>
<comment type="pathway">
    <text evidence="6 9">Amine and polyamine biosynthesis; betaine biosynthesis via choline pathway; betaine aldehyde from choline (cytochrome c reductase route): step 1/1.</text>
</comment>
<sequence>MSSALEADFVIIGSGSAGSAMAYRLSEDGKHSVIVIEYGGTDAGPLIQMPSALSIPMNMARYDWGFSSEPEPHLGGRSLVTPRGKVIGGSSSINGMVYVRGHARDFDHWAEQGATGWGYANVLPYFKRMEHSHGGEEGWRGTRGPLHVQRGTRVNPLYTAFVEAGKQAGFELTDDYNGSKQEGFGPMEQTIFQGRRWSAANAYLRPALKRKNVRLIKGFARRVMVENQRATGVEIEARGQVQMVKARHEVIIAASSINSPKILMLSGIGPAEHLRENGVNVIADRPGVGQNLQDHLELYIQQESTKPVTLNSVLNPYSKALIGARWLFFKSGLGTTNHFEAAAFVRSRAGVDYPDIQYHFIPGAVRYDGRSAAKSHGFQAHVGPMRSKSRGSVTLRSSDPREKPSIRFNYMSHPEDWADFRHCIRLTRDIFGQTAFDPYRGEEISPGSHVQSDADLDEFIRNNVESAFHPCGTCRMGRKDDPNAVVDPECRVIGVEGLRLADSSIFPRITNGNLNGPSIMTGEKASDHILGRTPLPPSNQEPWINPRWQVSDR</sequence>
<feature type="binding site" evidence="6">
    <location>
        <begin position="8"/>
        <end position="37"/>
    </location>
    <ligand>
        <name>FAD</name>
        <dbReference type="ChEBI" id="CHEBI:57692"/>
    </ligand>
</feature>
<name>A0A1V8RPQ9_9HYPH</name>
<dbReference type="GO" id="GO:0050660">
    <property type="term" value="F:flavin adenine dinucleotide binding"/>
    <property type="evidence" value="ECO:0007669"/>
    <property type="project" value="InterPro"/>
</dbReference>
<dbReference type="InterPro" id="IPR000172">
    <property type="entry name" value="GMC_OxRdtase_N"/>
</dbReference>
<comment type="catalytic activity">
    <reaction evidence="6">
        <text>betaine aldehyde + NAD(+) + H2O = glycine betaine + NADH + 2 H(+)</text>
        <dbReference type="Rhea" id="RHEA:15305"/>
        <dbReference type="ChEBI" id="CHEBI:15377"/>
        <dbReference type="ChEBI" id="CHEBI:15378"/>
        <dbReference type="ChEBI" id="CHEBI:15710"/>
        <dbReference type="ChEBI" id="CHEBI:17750"/>
        <dbReference type="ChEBI" id="CHEBI:57540"/>
        <dbReference type="ChEBI" id="CHEBI:57945"/>
        <dbReference type="EC" id="1.2.1.8"/>
    </reaction>
</comment>